<dbReference type="OrthoDB" id="3357813at2759"/>
<feature type="compositionally biased region" description="Pro residues" evidence="1">
    <location>
        <begin position="578"/>
        <end position="593"/>
    </location>
</feature>
<feature type="compositionally biased region" description="Basic and acidic residues" evidence="1">
    <location>
        <begin position="517"/>
        <end position="526"/>
    </location>
</feature>
<evidence type="ECO:0000313" key="3">
    <source>
        <dbReference type="Proteomes" id="UP000030669"/>
    </source>
</evidence>
<sequence length="674" mass="72820">MSSDTSGAPPLYSAEDASNATDDGLGNGPDILIIPVYNSVHFQRGYLGADGETAAMEGELQMKGIGSGRWDRVTMSLRTTESAFENTIELGATEITLLSSSSAPDSQWPSSIPFAIPLTPDAPQCVHTHHSSLSYTLTATLHSATSSQPNISKSLTIHARRYTPHTLRLDVCPRTVKADVPTHVEVQVPRTRYKAGEPIPLYVTIPPPTRELVVDLGVRLRNVKAELVRIIKVLRPEREDEDETTDSDSDVMVDDDADDDPIPSTSNDKGSDSHAVPSDRGMHTESYRGSTHRTVVAKSGAPCRFHSSRPIRLRLVLHHSNLSSSPTQTSSDIAAGAYPNFDSDAACASITQHTLLHSVTFRLRTQVAFVDMATHTERISTMSVPITILPPSAPLPEVDDDMSDQYHKKHDRPPAKTVRHDDADDHAPLYDPGGAGPSGLSTGAPPPFEEREAPPPFFPTEAEASTSSRLPTFLESECDLFVAPMDDPSLSPLLPPPPLEIFPGEGTLFGFPPSDQFDGHAEDLRRPASPPPTLEMASRDPDVTGLTVLEEPERAMEALELALEQHEEAASRHDHDLPPPPPPLDDPSDPPPSIDSDFRSTSTSQQQSSHPSAPTYEHPPPGLVSTTIPGAGVDPSAPAPEEHAPPPYLVPESVTETEGTTRPPPYMDVLPDRH</sequence>
<gene>
    <name evidence="2" type="ORF">GLOTRDRAFT_135456</name>
</gene>
<dbReference type="Proteomes" id="UP000030669">
    <property type="component" value="Unassembled WGS sequence"/>
</dbReference>
<dbReference type="EMBL" id="KB469296">
    <property type="protein sequence ID" value="EPQ60848.1"/>
    <property type="molecule type" value="Genomic_DNA"/>
</dbReference>
<dbReference type="AlphaFoldDB" id="S7QMX8"/>
<feature type="region of interest" description="Disordered" evidence="1">
    <location>
        <begin position="489"/>
        <end position="674"/>
    </location>
</feature>
<dbReference type="RefSeq" id="XP_007861162.1">
    <property type="nucleotide sequence ID" value="XM_007862971.1"/>
</dbReference>
<feature type="compositionally biased region" description="Low complexity" evidence="1">
    <location>
        <begin position="600"/>
        <end position="609"/>
    </location>
</feature>
<feature type="region of interest" description="Disordered" evidence="1">
    <location>
        <begin position="238"/>
        <end position="295"/>
    </location>
</feature>
<feature type="compositionally biased region" description="Basic and acidic residues" evidence="1">
    <location>
        <begin position="551"/>
        <end position="577"/>
    </location>
</feature>
<dbReference type="GeneID" id="19303328"/>
<dbReference type="KEGG" id="gtr:GLOTRDRAFT_135456"/>
<protein>
    <submittedName>
        <fullName evidence="2">Uncharacterized protein</fullName>
    </submittedName>
</protein>
<feature type="region of interest" description="Disordered" evidence="1">
    <location>
        <begin position="392"/>
        <end position="463"/>
    </location>
</feature>
<dbReference type="OMA" id="YQKKHDR"/>
<dbReference type="STRING" id="670483.S7QMX8"/>
<feature type="compositionally biased region" description="Basic and acidic residues" evidence="1">
    <location>
        <begin position="412"/>
        <end position="428"/>
    </location>
</feature>
<evidence type="ECO:0000313" key="2">
    <source>
        <dbReference type="EMBL" id="EPQ60848.1"/>
    </source>
</evidence>
<name>S7QMX8_GLOTA</name>
<feature type="compositionally biased region" description="Acidic residues" evidence="1">
    <location>
        <begin position="239"/>
        <end position="261"/>
    </location>
</feature>
<organism evidence="2 3">
    <name type="scientific">Gloeophyllum trabeum (strain ATCC 11539 / FP-39264 / Madison 617)</name>
    <name type="common">Brown rot fungus</name>
    <dbReference type="NCBI Taxonomy" id="670483"/>
    <lineage>
        <taxon>Eukaryota</taxon>
        <taxon>Fungi</taxon>
        <taxon>Dikarya</taxon>
        <taxon>Basidiomycota</taxon>
        <taxon>Agaricomycotina</taxon>
        <taxon>Agaricomycetes</taxon>
        <taxon>Gloeophyllales</taxon>
        <taxon>Gloeophyllaceae</taxon>
        <taxon>Gloeophyllum</taxon>
    </lineage>
</organism>
<dbReference type="HOGENOM" id="CLU_416815_0_0_1"/>
<accession>S7QMX8</accession>
<dbReference type="eggNOG" id="ENOG502S53D">
    <property type="taxonomic scope" value="Eukaryota"/>
</dbReference>
<evidence type="ECO:0000256" key="1">
    <source>
        <dbReference type="SAM" id="MobiDB-lite"/>
    </source>
</evidence>
<reference evidence="2 3" key="1">
    <citation type="journal article" date="2012" name="Science">
        <title>The Paleozoic origin of enzymatic lignin decomposition reconstructed from 31 fungal genomes.</title>
        <authorList>
            <person name="Floudas D."/>
            <person name="Binder M."/>
            <person name="Riley R."/>
            <person name="Barry K."/>
            <person name="Blanchette R.A."/>
            <person name="Henrissat B."/>
            <person name="Martinez A.T."/>
            <person name="Otillar R."/>
            <person name="Spatafora J.W."/>
            <person name="Yadav J.S."/>
            <person name="Aerts A."/>
            <person name="Benoit I."/>
            <person name="Boyd A."/>
            <person name="Carlson A."/>
            <person name="Copeland A."/>
            <person name="Coutinho P.M."/>
            <person name="de Vries R.P."/>
            <person name="Ferreira P."/>
            <person name="Findley K."/>
            <person name="Foster B."/>
            <person name="Gaskell J."/>
            <person name="Glotzer D."/>
            <person name="Gorecki P."/>
            <person name="Heitman J."/>
            <person name="Hesse C."/>
            <person name="Hori C."/>
            <person name="Igarashi K."/>
            <person name="Jurgens J.A."/>
            <person name="Kallen N."/>
            <person name="Kersten P."/>
            <person name="Kohler A."/>
            <person name="Kuees U."/>
            <person name="Kumar T.K.A."/>
            <person name="Kuo A."/>
            <person name="LaButti K."/>
            <person name="Larrondo L.F."/>
            <person name="Lindquist E."/>
            <person name="Ling A."/>
            <person name="Lombard V."/>
            <person name="Lucas S."/>
            <person name="Lundell T."/>
            <person name="Martin R."/>
            <person name="McLaughlin D.J."/>
            <person name="Morgenstern I."/>
            <person name="Morin E."/>
            <person name="Murat C."/>
            <person name="Nagy L.G."/>
            <person name="Nolan M."/>
            <person name="Ohm R.A."/>
            <person name="Patyshakuliyeva A."/>
            <person name="Rokas A."/>
            <person name="Ruiz-Duenas F.J."/>
            <person name="Sabat G."/>
            <person name="Salamov A."/>
            <person name="Samejima M."/>
            <person name="Schmutz J."/>
            <person name="Slot J.C."/>
            <person name="St John F."/>
            <person name="Stenlid J."/>
            <person name="Sun H."/>
            <person name="Sun S."/>
            <person name="Syed K."/>
            <person name="Tsang A."/>
            <person name="Wiebenga A."/>
            <person name="Young D."/>
            <person name="Pisabarro A."/>
            <person name="Eastwood D.C."/>
            <person name="Martin F."/>
            <person name="Cullen D."/>
            <person name="Grigoriev I.V."/>
            <person name="Hibbett D.S."/>
        </authorList>
    </citation>
    <scope>NUCLEOTIDE SEQUENCE [LARGE SCALE GENOMIC DNA]</scope>
    <source>
        <strain evidence="2 3">ATCC 11539</strain>
    </source>
</reference>
<keyword evidence="3" id="KW-1185">Reference proteome</keyword>
<proteinExistence type="predicted"/>
<feature type="region of interest" description="Disordered" evidence="1">
    <location>
        <begin position="1"/>
        <end position="23"/>
    </location>
</feature>